<sequence length="139" mass="16489">MMSYWKPDRYRNGDEPLLRKSLDDLIRDRFRVRTTAVNEVWVSEQRFLRDIVVMTVMLRRTAYDRIGKDRLPALARLLHASMVKMWKVNDPKPTWRVCIVCRDRPDVVTEESVPADLDYDSAKTEMVPIQVGRFRYLGD</sequence>
<dbReference type="AlphaFoldDB" id="A0A0F8YDD2"/>
<name>A0A0F8YDD2_9ZZZZ</name>
<protein>
    <submittedName>
        <fullName evidence="1">Uncharacterized protein</fullName>
    </submittedName>
</protein>
<proteinExistence type="predicted"/>
<reference evidence="1" key="1">
    <citation type="journal article" date="2015" name="Nature">
        <title>Complex archaea that bridge the gap between prokaryotes and eukaryotes.</title>
        <authorList>
            <person name="Spang A."/>
            <person name="Saw J.H."/>
            <person name="Jorgensen S.L."/>
            <person name="Zaremba-Niedzwiedzka K."/>
            <person name="Martijn J."/>
            <person name="Lind A.E."/>
            <person name="van Eijk R."/>
            <person name="Schleper C."/>
            <person name="Guy L."/>
            <person name="Ettema T.J."/>
        </authorList>
    </citation>
    <scope>NUCLEOTIDE SEQUENCE</scope>
</reference>
<dbReference type="EMBL" id="LAZR01054024">
    <property type="protein sequence ID" value="KKK79442.1"/>
    <property type="molecule type" value="Genomic_DNA"/>
</dbReference>
<organism evidence="1">
    <name type="scientific">marine sediment metagenome</name>
    <dbReference type="NCBI Taxonomy" id="412755"/>
    <lineage>
        <taxon>unclassified sequences</taxon>
        <taxon>metagenomes</taxon>
        <taxon>ecological metagenomes</taxon>
    </lineage>
</organism>
<accession>A0A0F8YDD2</accession>
<comment type="caution">
    <text evidence="1">The sequence shown here is derived from an EMBL/GenBank/DDBJ whole genome shotgun (WGS) entry which is preliminary data.</text>
</comment>
<evidence type="ECO:0000313" key="1">
    <source>
        <dbReference type="EMBL" id="KKK79442.1"/>
    </source>
</evidence>
<gene>
    <name evidence="1" type="ORF">LCGC14_2833470</name>
</gene>